<evidence type="ECO:0000256" key="1">
    <source>
        <dbReference type="SAM" id="MobiDB-lite"/>
    </source>
</evidence>
<comment type="caution">
    <text evidence="2">The sequence shown here is derived from an EMBL/GenBank/DDBJ whole genome shotgun (WGS) entry which is preliminary data.</text>
</comment>
<feature type="region of interest" description="Disordered" evidence="1">
    <location>
        <begin position="307"/>
        <end position="335"/>
    </location>
</feature>
<dbReference type="Proteomes" id="UP000789595">
    <property type="component" value="Unassembled WGS sequence"/>
</dbReference>
<dbReference type="AlphaFoldDB" id="A0A8J2T0P8"/>
<feature type="region of interest" description="Disordered" evidence="1">
    <location>
        <begin position="394"/>
        <end position="425"/>
    </location>
</feature>
<reference evidence="2" key="1">
    <citation type="submission" date="2021-11" db="EMBL/GenBank/DDBJ databases">
        <authorList>
            <consortium name="Genoscope - CEA"/>
            <person name="William W."/>
        </authorList>
    </citation>
    <scope>NUCLEOTIDE SEQUENCE</scope>
</reference>
<gene>
    <name evidence="2" type="ORF">PECAL_6P17480</name>
</gene>
<evidence type="ECO:0000313" key="2">
    <source>
        <dbReference type="EMBL" id="CAH0380108.1"/>
    </source>
</evidence>
<feature type="region of interest" description="Disordered" evidence="1">
    <location>
        <begin position="160"/>
        <end position="195"/>
    </location>
</feature>
<feature type="compositionally biased region" description="Basic residues" evidence="1">
    <location>
        <begin position="397"/>
        <end position="407"/>
    </location>
</feature>
<dbReference type="OrthoDB" id="10683743at2759"/>
<protein>
    <submittedName>
        <fullName evidence="2">Uncharacterized protein</fullName>
    </submittedName>
</protein>
<feature type="region of interest" description="Disordered" evidence="1">
    <location>
        <begin position="1"/>
        <end position="84"/>
    </location>
</feature>
<feature type="region of interest" description="Disordered" evidence="1">
    <location>
        <begin position="264"/>
        <end position="285"/>
    </location>
</feature>
<sequence>MNGYPPPPPPGPPPPSNVMAPPPPPPQPYGYPQYPPQQYPPQMMPPPMQMPYGYPPPQPYYAPPPPQMAPPAPPPWPADAPLPEQLKDLPRTIGAQIMSRVGLAGVSPRLVETLKSMDEQRALGAVAECAQVVSRVPETQREFAFADVIMRHNGGVLAATPANSTPLVSQPAPPPGPPPPAPVAQPPPPPENDPEIAQQLQLVTQQQSRSLIDVSLADPNRISKNLVPGEIWSVSRDGRDLALDAKAKKKLWKKLKREVIYRPSPEEQEEKKKQKEEKDIDEYRNSDEYKLRVRRDFDDLLPLLAQQAKELRGPKPGNPEQSIEPSCADGDPTRQDLFMAKVHSAQVAMAQPNPLMIENGSATLDGDPATLGASAAAVIMREKPDLFKEEVKEVVMKKKKERSRRRSGSSDSSDRDRSRRRRRRR</sequence>
<feature type="compositionally biased region" description="Pro residues" evidence="1">
    <location>
        <begin position="171"/>
        <end position="191"/>
    </location>
</feature>
<organism evidence="2 3">
    <name type="scientific">Pelagomonas calceolata</name>
    <dbReference type="NCBI Taxonomy" id="35677"/>
    <lineage>
        <taxon>Eukaryota</taxon>
        <taxon>Sar</taxon>
        <taxon>Stramenopiles</taxon>
        <taxon>Ochrophyta</taxon>
        <taxon>Pelagophyceae</taxon>
        <taxon>Pelagomonadales</taxon>
        <taxon>Pelagomonadaceae</taxon>
        <taxon>Pelagomonas</taxon>
    </lineage>
</organism>
<feature type="compositionally biased region" description="Basic and acidic residues" evidence="1">
    <location>
        <begin position="269"/>
        <end position="285"/>
    </location>
</feature>
<keyword evidence="3" id="KW-1185">Reference proteome</keyword>
<name>A0A8J2T0P8_9STRA</name>
<accession>A0A8J2T0P8</accession>
<evidence type="ECO:0000313" key="3">
    <source>
        <dbReference type="Proteomes" id="UP000789595"/>
    </source>
</evidence>
<feature type="compositionally biased region" description="Pro residues" evidence="1">
    <location>
        <begin position="1"/>
        <end position="80"/>
    </location>
</feature>
<proteinExistence type="predicted"/>
<dbReference type="EMBL" id="CAKKNE010000006">
    <property type="protein sequence ID" value="CAH0380108.1"/>
    <property type="molecule type" value="Genomic_DNA"/>
</dbReference>